<dbReference type="AlphaFoldDB" id="A0AAN8S0K7"/>
<name>A0AAN8S0K7_POLSC</name>
<gene>
    <name evidence="2" type="ORF">RUM43_010561</name>
</gene>
<comment type="caution">
    <text evidence="2">The sequence shown here is derived from an EMBL/GenBank/DDBJ whole genome shotgun (WGS) entry which is preliminary data.</text>
</comment>
<evidence type="ECO:0000313" key="3">
    <source>
        <dbReference type="Proteomes" id="UP001372834"/>
    </source>
</evidence>
<feature type="region of interest" description="Disordered" evidence="1">
    <location>
        <begin position="396"/>
        <end position="421"/>
    </location>
</feature>
<protein>
    <submittedName>
        <fullName evidence="2">Uncharacterized protein</fullName>
    </submittedName>
</protein>
<evidence type="ECO:0000256" key="1">
    <source>
        <dbReference type="SAM" id="MobiDB-lite"/>
    </source>
</evidence>
<dbReference type="EMBL" id="JAWJWE010000004">
    <property type="protein sequence ID" value="KAK6636897.1"/>
    <property type="molecule type" value="Genomic_DNA"/>
</dbReference>
<accession>A0AAN8S0K7</accession>
<organism evidence="2 3">
    <name type="scientific">Polyplax serrata</name>
    <name type="common">Common mouse louse</name>
    <dbReference type="NCBI Taxonomy" id="468196"/>
    <lineage>
        <taxon>Eukaryota</taxon>
        <taxon>Metazoa</taxon>
        <taxon>Ecdysozoa</taxon>
        <taxon>Arthropoda</taxon>
        <taxon>Hexapoda</taxon>
        <taxon>Insecta</taxon>
        <taxon>Pterygota</taxon>
        <taxon>Neoptera</taxon>
        <taxon>Paraneoptera</taxon>
        <taxon>Psocodea</taxon>
        <taxon>Troctomorpha</taxon>
        <taxon>Phthiraptera</taxon>
        <taxon>Anoplura</taxon>
        <taxon>Polyplacidae</taxon>
        <taxon>Polyplax</taxon>
    </lineage>
</organism>
<evidence type="ECO:0000313" key="2">
    <source>
        <dbReference type="EMBL" id="KAK6636897.1"/>
    </source>
</evidence>
<feature type="compositionally biased region" description="Basic and acidic residues" evidence="1">
    <location>
        <begin position="396"/>
        <end position="414"/>
    </location>
</feature>
<proteinExistence type="predicted"/>
<sequence length="421" mass="48752">MRRTECFYGRKTTIGGARLEFNESKTGDLTSLISGKASLKPSKLVEPKNAFKVPSYTGVPVRRTTVRPVISPRKRVQSGRVKNDSKLNQQSKVSFRPTASFLCMNRKSAVRNNQTKKELIKKMVYLAEFAQKESKEQKQSTPVKMVPIFTPKKTPRSAQRGFLVLPEFTKKTPNIQALRSPLKEFVKKETENWSFVKRTPSSVVKKLCKSIDETLIDISPKGNNDSTTTISNIQSAELKMESNNLLEALRKFRLHNCQVKDVLKKMQVVEHCFEKFVKQHSVYNVYEHFCQYQAQKQELNQRIKHLDNKIADSIKNEKIFGHQLKEYFKVNQELLNEQVRVFKDFDNLVETELGKLECKENGEKIEKVENKTVVMQEQKPKLRRSLRLSKLPQKVKMEEKAPIKRKLSRLDNKTKGVQKFG</sequence>
<dbReference type="Proteomes" id="UP001372834">
    <property type="component" value="Unassembled WGS sequence"/>
</dbReference>
<reference evidence="2 3" key="1">
    <citation type="submission" date="2023-10" db="EMBL/GenBank/DDBJ databases">
        <title>Genomes of two closely related lineages of the louse Polyplax serrata with different host specificities.</title>
        <authorList>
            <person name="Martinu J."/>
            <person name="Tarabai H."/>
            <person name="Stefka J."/>
            <person name="Hypsa V."/>
        </authorList>
    </citation>
    <scope>NUCLEOTIDE SEQUENCE [LARGE SCALE GENOMIC DNA]</scope>
    <source>
        <strain evidence="2">HR10_N</strain>
    </source>
</reference>